<protein>
    <recommendedName>
        <fullName evidence="6">TM2 domain-containing protein</fullName>
    </recommendedName>
</protein>
<dbReference type="AlphaFoldDB" id="A0A239N1H3"/>
<dbReference type="Proteomes" id="UP000198309">
    <property type="component" value="Unassembled WGS sequence"/>
</dbReference>
<keyword evidence="1" id="KW-0732">Signal</keyword>
<evidence type="ECO:0000313" key="3">
    <source>
        <dbReference type="EMBL" id="SNT48806.1"/>
    </source>
</evidence>
<gene>
    <name evidence="2" type="ORF">SAMN05216189_103936</name>
    <name evidence="3" type="ORF">SAMN06295949_13519</name>
</gene>
<dbReference type="Proteomes" id="UP000199693">
    <property type="component" value="Unassembled WGS sequence"/>
</dbReference>
<evidence type="ECO:0000313" key="4">
    <source>
        <dbReference type="Proteomes" id="UP000198309"/>
    </source>
</evidence>
<evidence type="ECO:0000313" key="5">
    <source>
        <dbReference type="Proteomes" id="UP000199693"/>
    </source>
</evidence>
<keyword evidence="4" id="KW-1185">Reference proteome</keyword>
<evidence type="ECO:0000256" key="1">
    <source>
        <dbReference type="SAM" id="SignalP"/>
    </source>
</evidence>
<sequence>MFVKRVLVGAVLAALCSGCATGLNSHQKVEYTRYEAKGLLVEEKNPGTGAALGLLPGGGSFYGREYGFGVINLLLWPLSILWDPVSGYDAAKSINYQATRASIEAKEEKELNALDDQLKTGQIDVAAYTLEKRKIDRKYGTD</sequence>
<evidence type="ECO:0008006" key="6">
    <source>
        <dbReference type="Google" id="ProtNLM"/>
    </source>
</evidence>
<proteinExistence type="predicted"/>
<dbReference type="RefSeq" id="WP_089394206.1">
    <property type="nucleotide sequence ID" value="NZ_FNEC01000039.1"/>
</dbReference>
<feature type="signal peptide" evidence="1">
    <location>
        <begin position="1"/>
        <end position="22"/>
    </location>
</feature>
<reference evidence="2 5" key="1">
    <citation type="submission" date="2016-10" db="EMBL/GenBank/DDBJ databases">
        <authorList>
            <person name="de Groot N.N."/>
        </authorList>
    </citation>
    <scope>NUCLEOTIDE SEQUENCE [LARGE SCALE GENOMIC DNA]</scope>
    <source>
        <strain evidence="2 5">CCM 7361</strain>
    </source>
</reference>
<evidence type="ECO:0000313" key="2">
    <source>
        <dbReference type="EMBL" id="SDK47477.1"/>
    </source>
</evidence>
<dbReference type="EMBL" id="FZPC01000035">
    <property type="protein sequence ID" value="SNT48806.1"/>
    <property type="molecule type" value="Genomic_DNA"/>
</dbReference>
<name>A0A239N1H3_9PSED</name>
<feature type="chain" id="PRO_5030041061" description="TM2 domain-containing protein" evidence="1">
    <location>
        <begin position="23"/>
        <end position="142"/>
    </location>
</feature>
<dbReference type="EMBL" id="FNEC01000039">
    <property type="protein sequence ID" value="SDK47477.1"/>
    <property type="molecule type" value="Genomic_DNA"/>
</dbReference>
<accession>A0A239N1H3</accession>
<organism evidence="2 5">
    <name type="scientific">Pseudomonas delhiensis</name>
    <dbReference type="NCBI Taxonomy" id="366289"/>
    <lineage>
        <taxon>Bacteria</taxon>
        <taxon>Pseudomonadati</taxon>
        <taxon>Pseudomonadota</taxon>
        <taxon>Gammaproteobacteria</taxon>
        <taxon>Pseudomonadales</taxon>
        <taxon>Pseudomonadaceae</taxon>
        <taxon>Pseudomonas</taxon>
    </lineage>
</organism>
<reference evidence="3 4" key="2">
    <citation type="submission" date="2017-06" db="EMBL/GenBank/DDBJ databases">
        <authorList>
            <person name="Varghese N."/>
            <person name="Submissions S."/>
        </authorList>
    </citation>
    <scope>NUCLEOTIDE SEQUENCE [LARGE SCALE GENOMIC DNA]</scope>
    <source>
        <strain evidence="3 4">RLD-1</strain>
    </source>
</reference>